<protein>
    <submittedName>
        <fullName evidence="11">Sensor histidine kinase</fullName>
        <ecNumber evidence="11">2.7.13.3</ecNumber>
    </submittedName>
</protein>
<evidence type="ECO:0000256" key="8">
    <source>
        <dbReference type="SAM" id="Coils"/>
    </source>
</evidence>
<dbReference type="SUPFAM" id="SSF55874">
    <property type="entry name" value="ATPase domain of HSP90 chaperone/DNA topoisomerase II/histidine kinase"/>
    <property type="match status" value="1"/>
</dbReference>
<keyword evidence="11" id="KW-0418">Kinase</keyword>
<keyword evidence="3" id="KW-0597">Phosphoprotein</keyword>
<dbReference type="Pfam" id="PF02743">
    <property type="entry name" value="dCache_1"/>
    <property type="match status" value="1"/>
</dbReference>
<keyword evidence="5 9" id="KW-0812">Transmembrane</keyword>
<dbReference type="Pfam" id="PF06580">
    <property type="entry name" value="His_kinase"/>
    <property type="match status" value="1"/>
</dbReference>
<keyword evidence="4 11" id="KW-0808">Transferase</keyword>
<organism evidence="11 12">
    <name type="scientific">Cohnella boryungensis</name>
    <dbReference type="NCBI Taxonomy" id="768479"/>
    <lineage>
        <taxon>Bacteria</taxon>
        <taxon>Bacillati</taxon>
        <taxon>Bacillota</taxon>
        <taxon>Bacilli</taxon>
        <taxon>Bacillales</taxon>
        <taxon>Paenibacillaceae</taxon>
        <taxon>Cohnella</taxon>
    </lineage>
</organism>
<dbReference type="EC" id="2.7.13.3" evidence="11"/>
<sequence length="587" mass="67196">MSRTVSIRSILLTAILFLMIFPLVVITFITYQKQNDLFQNQASQFVQQSVAQTKSTLDTNLNEIDRLTWSLLYQQSLEFIAAPLDTTYQLNEANRKFKEKVYSDLFSGKLNHIRTISFVTPDSYVLSTDSSLSHYDQLDRKNYSYIVKQFNEEPLKMHWLNNSQAIYQSKAGFNTPVHASVTAARRIVDSNTAELRGYLFIQLNDLFLDEYLRGVRIGSTGSLQITDHFGEVIYSQQSDLFNNPKIISAIQELPPFGSGTITVDGKWLLSYDTSAVSNWKLTAVVPLNEVLGPNQQILKVLLIMAGLGAVVSFVVALLFTAVLSKPVIGLAKVMSVASIDNLNVREQMSSIREISILQRNFNRLMDRTQQLLIENENAQKQKGDAQLKTLQMQIQPHFLYNTLDTIYWMSKKHGAEPISKLVTALGKFFRFTLNSSLERVTLEREVEHVENYLRILAFRYRDKLDYRITMEPELNRVWTMPLILQPIVENAIEHGIARLKTGGHISLDIYRSGQEVLIDIANDGHDTDLSRMKQLLEDEKQSEHVGLRNVHQRIQLSFGEAFGIRLIDRVNDRTLVRLCIPISREWK</sequence>
<dbReference type="InterPro" id="IPR003660">
    <property type="entry name" value="HAMP_dom"/>
</dbReference>
<name>A0ABV8SCK8_9BACL</name>
<dbReference type="Gene3D" id="3.30.565.10">
    <property type="entry name" value="Histidine kinase-like ATPase, C-terminal domain"/>
    <property type="match status" value="1"/>
</dbReference>
<reference evidence="12" key="1">
    <citation type="journal article" date="2019" name="Int. J. Syst. Evol. Microbiol.">
        <title>The Global Catalogue of Microorganisms (GCM) 10K type strain sequencing project: providing services to taxonomists for standard genome sequencing and annotation.</title>
        <authorList>
            <consortium name="The Broad Institute Genomics Platform"/>
            <consortium name="The Broad Institute Genome Sequencing Center for Infectious Disease"/>
            <person name="Wu L."/>
            <person name="Ma J."/>
        </authorList>
    </citation>
    <scope>NUCLEOTIDE SEQUENCE [LARGE SCALE GENOMIC DNA]</scope>
    <source>
        <strain evidence="12">CGMCC 4.1641</strain>
    </source>
</reference>
<dbReference type="RefSeq" id="WP_204603923.1">
    <property type="nucleotide sequence ID" value="NZ_JBHSED010000036.1"/>
</dbReference>
<evidence type="ECO:0000256" key="3">
    <source>
        <dbReference type="ARBA" id="ARBA00022553"/>
    </source>
</evidence>
<keyword evidence="7 9" id="KW-0472">Membrane</keyword>
<evidence type="ECO:0000256" key="2">
    <source>
        <dbReference type="ARBA" id="ARBA00022475"/>
    </source>
</evidence>
<comment type="caution">
    <text evidence="11">The sequence shown here is derived from an EMBL/GenBank/DDBJ whole genome shotgun (WGS) entry which is preliminary data.</text>
</comment>
<evidence type="ECO:0000313" key="12">
    <source>
        <dbReference type="Proteomes" id="UP001595755"/>
    </source>
</evidence>
<evidence type="ECO:0000256" key="4">
    <source>
        <dbReference type="ARBA" id="ARBA00022679"/>
    </source>
</evidence>
<dbReference type="InterPro" id="IPR033479">
    <property type="entry name" value="dCache_1"/>
</dbReference>
<dbReference type="GO" id="GO:0004673">
    <property type="term" value="F:protein histidine kinase activity"/>
    <property type="evidence" value="ECO:0007669"/>
    <property type="project" value="UniProtKB-EC"/>
</dbReference>
<evidence type="ECO:0000256" key="6">
    <source>
        <dbReference type="ARBA" id="ARBA00022989"/>
    </source>
</evidence>
<feature type="transmembrane region" description="Helical" evidence="9">
    <location>
        <begin position="12"/>
        <end position="31"/>
    </location>
</feature>
<dbReference type="EMBL" id="JBHSED010000036">
    <property type="protein sequence ID" value="MFC4305296.1"/>
    <property type="molecule type" value="Genomic_DNA"/>
</dbReference>
<keyword evidence="2" id="KW-1003">Cell membrane</keyword>
<dbReference type="Gene3D" id="3.30.450.20">
    <property type="entry name" value="PAS domain"/>
    <property type="match status" value="1"/>
</dbReference>
<keyword evidence="8" id="KW-0175">Coiled coil</keyword>
<dbReference type="PANTHER" id="PTHR34220:SF7">
    <property type="entry name" value="SENSOR HISTIDINE KINASE YPDA"/>
    <property type="match status" value="1"/>
</dbReference>
<dbReference type="InterPro" id="IPR050640">
    <property type="entry name" value="Bact_2-comp_sensor_kinase"/>
</dbReference>
<comment type="subcellular location">
    <subcellularLocation>
        <location evidence="1">Cell membrane</location>
        <topology evidence="1">Multi-pass membrane protein</topology>
    </subcellularLocation>
</comment>
<keyword evidence="6 9" id="KW-1133">Transmembrane helix</keyword>
<evidence type="ECO:0000256" key="7">
    <source>
        <dbReference type="ARBA" id="ARBA00023136"/>
    </source>
</evidence>
<accession>A0ABV8SCK8</accession>
<proteinExistence type="predicted"/>
<gene>
    <name evidence="11" type="ORF">ACFO1S_17835</name>
</gene>
<dbReference type="Proteomes" id="UP001595755">
    <property type="component" value="Unassembled WGS sequence"/>
</dbReference>
<feature type="domain" description="HAMP" evidence="10">
    <location>
        <begin position="321"/>
        <end position="373"/>
    </location>
</feature>
<feature type="transmembrane region" description="Helical" evidence="9">
    <location>
        <begin position="300"/>
        <end position="324"/>
    </location>
</feature>
<dbReference type="PROSITE" id="PS50885">
    <property type="entry name" value="HAMP"/>
    <property type="match status" value="1"/>
</dbReference>
<evidence type="ECO:0000313" key="11">
    <source>
        <dbReference type="EMBL" id="MFC4305296.1"/>
    </source>
</evidence>
<feature type="coiled-coil region" evidence="8">
    <location>
        <begin position="361"/>
        <end position="393"/>
    </location>
</feature>
<keyword evidence="12" id="KW-1185">Reference proteome</keyword>
<evidence type="ECO:0000256" key="5">
    <source>
        <dbReference type="ARBA" id="ARBA00022692"/>
    </source>
</evidence>
<evidence type="ECO:0000256" key="1">
    <source>
        <dbReference type="ARBA" id="ARBA00004651"/>
    </source>
</evidence>
<evidence type="ECO:0000259" key="10">
    <source>
        <dbReference type="PROSITE" id="PS50885"/>
    </source>
</evidence>
<dbReference type="PANTHER" id="PTHR34220">
    <property type="entry name" value="SENSOR HISTIDINE KINASE YPDA"/>
    <property type="match status" value="1"/>
</dbReference>
<evidence type="ECO:0000256" key="9">
    <source>
        <dbReference type="SAM" id="Phobius"/>
    </source>
</evidence>
<dbReference type="InterPro" id="IPR010559">
    <property type="entry name" value="Sig_transdc_His_kin_internal"/>
</dbReference>
<dbReference type="InterPro" id="IPR036890">
    <property type="entry name" value="HATPase_C_sf"/>
</dbReference>